<dbReference type="InterPro" id="IPR007219">
    <property type="entry name" value="XnlR_reg_dom"/>
</dbReference>
<evidence type="ECO:0000313" key="5">
    <source>
        <dbReference type="Proteomes" id="UP000799444"/>
    </source>
</evidence>
<organism evidence="4 5">
    <name type="scientific">Polyplosphaeria fusca</name>
    <dbReference type="NCBI Taxonomy" id="682080"/>
    <lineage>
        <taxon>Eukaryota</taxon>
        <taxon>Fungi</taxon>
        <taxon>Dikarya</taxon>
        <taxon>Ascomycota</taxon>
        <taxon>Pezizomycotina</taxon>
        <taxon>Dothideomycetes</taxon>
        <taxon>Pleosporomycetidae</taxon>
        <taxon>Pleosporales</taxon>
        <taxon>Tetraplosphaeriaceae</taxon>
        <taxon>Polyplosphaeria</taxon>
    </lineage>
</organism>
<dbReference type="AlphaFoldDB" id="A0A9P4QQ08"/>
<feature type="region of interest" description="Disordered" evidence="2">
    <location>
        <begin position="33"/>
        <end position="60"/>
    </location>
</feature>
<dbReference type="Pfam" id="PF04082">
    <property type="entry name" value="Fungal_trans"/>
    <property type="match status" value="1"/>
</dbReference>
<dbReference type="PANTHER" id="PTHR47654:SF5">
    <property type="entry name" value="TRANSCRIPTION FACTOR DOMAIN-CONTAINING PROTEIN"/>
    <property type="match status" value="1"/>
</dbReference>
<feature type="compositionally biased region" description="Polar residues" evidence="2">
    <location>
        <begin position="34"/>
        <end position="43"/>
    </location>
</feature>
<keyword evidence="5" id="KW-1185">Reference proteome</keyword>
<keyword evidence="1" id="KW-0539">Nucleus</keyword>
<proteinExistence type="predicted"/>
<reference evidence="4" key="1">
    <citation type="journal article" date="2020" name="Stud. Mycol.">
        <title>101 Dothideomycetes genomes: a test case for predicting lifestyles and emergence of pathogens.</title>
        <authorList>
            <person name="Haridas S."/>
            <person name="Albert R."/>
            <person name="Binder M."/>
            <person name="Bloem J."/>
            <person name="Labutti K."/>
            <person name="Salamov A."/>
            <person name="Andreopoulos B."/>
            <person name="Baker S."/>
            <person name="Barry K."/>
            <person name="Bills G."/>
            <person name="Bluhm B."/>
            <person name="Cannon C."/>
            <person name="Castanera R."/>
            <person name="Culley D."/>
            <person name="Daum C."/>
            <person name="Ezra D."/>
            <person name="Gonzalez J."/>
            <person name="Henrissat B."/>
            <person name="Kuo A."/>
            <person name="Liang C."/>
            <person name="Lipzen A."/>
            <person name="Lutzoni F."/>
            <person name="Magnuson J."/>
            <person name="Mondo S."/>
            <person name="Nolan M."/>
            <person name="Ohm R."/>
            <person name="Pangilinan J."/>
            <person name="Park H.-J."/>
            <person name="Ramirez L."/>
            <person name="Alfaro M."/>
            <person name="Sun H."/>
            <person name="Tritt A."/>
            <person name="Yoshinaga Y."/>
            <person name="Zwiers L.-H."/>
            <person name="Turgeon B."/>
            <person name="Goodwin S."/>
            <person name="Spatafora J."/>
            <person name="Crous P."/>
            <person name="Grigoriev I."/>
        </authorList>
    </citation>
    <scope>NUCLEOTIDE SEQUENCE</scope>
    <source>
        <strain evidence="4">CBS 125425</strain>
    </source>
</reference>
<evidence type="ECO:0000313" key="4">
    <source>
        <dbReference type="EMBL" id="KAF2729595.1"/>
    </source>
</evidence>
<dbReference type="CDD" id="cd12148">
    <property type="entry name" value="fungal_TF_MHR"/>
    <property type="match status" value="1"/>
</dbReference>
<dbReference type="GO" id="GO:0003677">
    <property type="term" value="F:DNA binding"/>
    <property type="evidence" value="ECO:0007669"/>
    <property type="project" value="InterPro"/>
</dbReference>
<evidence type="ECO:0000259" key="3">
    <source>
        <dbReference type="SMART" id="SM00906"/>
    </source>
</evidence>
<accession>A0A9P4QQ08</accession>
<feature type="non-terminal residue" evidence="4">
    <location>
        <position position="1"/>
    </location>
</feature>
<dbReference type="Proteomes" id="UP000799444">
    <property type="component" value="Unassembled WGS sequence"/>
</dbReference>
<gene>
    <name evidence="4" type="ORF">EJ04DRAFT_446943</name>
</gene>
<sequence>NSELVHLLRNLALTAGEHDRKRIETALEEYNDDLPTTSPTFDATNLGKRSRGADISDDGREGDRLASLLESYDDADRVDEDLLRNTESKATGFVGHSSAVQWMKHLRHQIHAVNNFSPDATFDERLRMSPRGSHRPGSRFGSVPFVSDSTFYLDNENISVGVGVDPSELPPPDTADRLFECYKIAVQDSFPILPRTFEDQYRKFYQSKRQRRPLQTRVPERWLAVLNLVFAIGARYSHLIDANWKADDLDHIRYMTRAMRLLESEGSSVVALPPDLSIIQATGLLSIFYLTIGHVSRKVMMAWLLIGISLRFALAVGLHLRNENPSAALQRKEALVRTWWGLHSVETLLSTITGRPSIISDNDCTVPLPGLMPGEEGQVQLEKLIRRSSQTTSPYGNSNRSVAAPIIGSYLDANVRINLITQKVLTRLYSPSVASESWERVQGTITSLLAELDEWAEVALPDPSQSGAPPIKSPRHRQSLHFQYNSATILITRPCLCRLERRLKNQSADTMMFNEKRAETCVQAAKRVVDVLPDTVDPAQVYQNGPWWAIVHHMMQAMAVLLLEWSVRGTYTQGDDELPPYATKLIQWLYAMREENAVAHKAFDIVLDILKNTAPHVRLNIADPLAKEGGGSPDASSMFQDYTMYMNESSWPQEGFQPASWEPAEWAKSSIASGISPSLQVPLTSGQIPLESPTATLGSQSATSTLPEQDPYLFAQGQNFADNDFQMLPSFGNSFMTNLDSYKFPRRGGPRP</sequence>
<feature type="domain" description="Xylanolytic transcriptional activator regulatory" evidence="3">
    <location>
        <begin position="302"/>
        <end position="375"/>
    </location>
</feature>
<protein>
    <recommendedName>
        <fullName evidence="3">Xylanolytic transcriptional activator regulatory domain-containing protein</fullName>
    </recommendedName>
</protein>
<name>A0A9P4QQ08_9PLEO</name>
<dbReference type="SMART" id="SM00906">
    <property type="entry name" value="Fungal_trans"/>
    <property type="match status" value="1"/>
</dbReference>
<feature type="compositionally biased region" description="Basic and acidic residues" evidence="2">
    <location>
        <begin position="51"/>
        <end position="60"/>
    </location>
</feature>
<dbReference type="OrthoDB" id="5296287at2759"/>
<dbReference type="PANTHER" id="PTHR47654">
    <property type="entry name" value="ZN(II)2CYS6 TRANSCRIPTION FACTOR (EUROFUNG)-RELATED"/>
    <property type="match status" value="1"/>
</dbReference>
<evidence type="ECO:0000256" key="2">
    <source>
        <dbReference type="SAM" id="MobiDB-lite"/>
    </source>
</evidence>
<dbReference type="GO" id="GO:0008270">
    <property type="term" value="F:zinc ion binding"/>
    <property type="evidence" value="ECO:0007669"/>
    <property type="project" value="InterPro"/>
</dbReference>
<dbReference type="EMBL" id="ML996241">
    <property type="protein sequence ID" value="KAF2729595.1"/>
    <property type="molecule type" value="Genomic_DNA"/>
</dbReference>
<comment type="caution">
    <text evidence="4">The sequence shown here is derived from an EMBL/GenBank/DDBJ whole genome shotgun (WGS) entry which is preliminary data.</text>
</comment>
<evidence type="ECO:0000256" key="1">
    <source>
        <dbReference type="ARBA" id="ARBA00023242"/>
    </source>
</evidence>
<dbReference type="InterPro" id="IPR053230">
    <property type="entry name" value="Trans_reg_galc"/>
</dbReference>
<dbReference type="GO" id="GO:0006351">
    <property type="term" value="P:DNA-templated transcription"/>
    <property type="evidence" value="ECO:0007669"/>
    <property type="project" value="InterPro"/>
</dbReference>